<accession>K3WIE4</accession>
<dbReference type="OMA" id="ANRHERQ"/>
<protein>
    <submittedName>
        <fullName evidence="2">Uncharacterized protein</fullName>
    </submittedName>
</protein>
<feature type="coiled-coil region" evidence="1">
    <location>
        <begin position="1"/>
        <end position="28"/>
    </location>
</feature>
<dbReference type="AlphaFoldDB" id="K3WIE4"/>
<feature type="coiled-coil region" evidence="1">
    <location>
        <begin position="494"/>
        <end position="521"/>
    </location>
</feature>
<evidence type="ECO:0000313" key="3">
    <source>
        <dbReference type="Proteomes" id="UP000019132"/>
    </source>
</evidence>
<dbReference type="HOGENOM" id="CLU_480198_0_0_1"/>
<keyword evidence="1" id="KW-0175">Coiled coil</keyword>
<sequence>MEAHSLQAHELHRKFEDLNEEISTALQRQQDALSANASSGSVAATAFTKKDMLRLAKRAIDWREDVTQLAKHIDLQFQNSRALRSQEAHGLLSTSAASQKQQEDYESAKLRCLRSDLRLLLDFRVGFHQLKSDKEPANALALLSDVEAEAKQLKGFIERSVKKEKTGSKDALIVELFEMRREFMSKISEDILKEKQQLDLEVGALESLTTVAHGMGDTERDNLDVCVYDACHVFLNCMDAYIKMAQALLDLQKEMRDRFAIKTRSSNLTERDNVAPLLSVKAPSLANNSKGGGDGLSLGARAFSTDDTQLGDVRFAGSSNVTPTTSLQGNKNSVVLDDVQFLVQKLKRELADLKAANAKLVLTNSQMEDDLVHLQHRFDEEKRAHLNGKRLHIPKVQKLEEVVQTTAKAFDELKLSVDLIINMYKSLVQTLATRQEEEDDVKKERDRITLLLSSEIKKIAVLTKENERKDKLVTLAMAARYEMIQHANRNESLANERKSENTALTARVKSAEDEVSVLKVQLDGVYARLETAEDIQMRFSETITQLHNEMRVTLEAARTQEQEMRVKYEREAMVLQAKFDKTKRELLDAMSQNLNLDGRLRKAHEKITRMANIAGNVAGATPGGHNG</sequence>
<reference evidence="2" key="3">
    <citation type="submission" date="2015-02" db="UniProtKB">
        <authorList>
            <consortium name="EnsemblProtists"/>
        </authorList>
    </citation>
    <scope>IDENTIFICATION</scope>
    <source>
        <strain evidence="2">DAOM BR144</strain>
    </source>
</reference>
<proteinExistence type="predicted"/>
<reference evidence="3" key="2">
    <citation type="submission" date="2010-04" db="EMBL/GenBank/DDBJ databases">
        <authorList>
            <person name="Buell R."/>
            <person name="Hamilton J."/>
            <person name="Hostetler J."/>
        </authorList>
    </citation>
    <scope>NUCLEOTIDE SEQUENCE [LARGE SCALE GENOMIC DNA]</scope>
    <source>
        <strain evidence="3">DAOM:BR144</strain>
    </source>
</reference>
<dbReference type="eggNOG" id="ENOG502S9BT">
    <property type="taxonomic scope" value="Eukaryota"/>
</dbReference>
<dbReference type="VEuPathDB" id="FungiDB:PYU1_G004725"/>
<reference evidence="3" key="1">
    <citation type="journal article" date="2010" name="Genome Biol.">
        <title>Genome sequence of the necrotrophic plant pathogen Pythium ultimum reveals original pathogenicity mechanisms and effector repertoire.</title>
        <authorList>
            <person name="Levesque C.A."/>
            <person name="Brouwer H."/>
            <person name="Cano L."/>
            <person name="Hamilton J.P."/>
            <person name="Holt C."/>
            <person name="Huitema E."/>
            <person name="Raffaele S."/>
            <person name="Robideau G.P."/>
            <person name="Thines M."/>
            <person name="Win J."/>
            <person name="Zerillo M.M."/>
            <person name="Beakes G.W."/>
            <person name="Boore J.L."/>
            <person name="Busam D."/>
            <person name="Dumas B."/>
            <person name="Ferriera S."/>
            <person name="Fuerstenberg S.I."/>
            <person name="Gachon C.M."/>
            <person name="Gaulin E."/>
            <person name="Govers F."/>
            <person name="Grenville-Briggs L."/>
            <person name="Horner N."/>
            <person name="Hostetler J."/>
            <person name="Jiang R.H."/>
            <person name="Johnson J."/>
            <person name="Krajaejun T."/>
            <person name="Lin H."/>
            <person name="Meijer H.J."/>
            <person name="Moore B."/>
            <person name="Morris P."/>
            <person name="Phuntmart V."/>
            <person name="Puiu D."/>
            <person name="Shetty J."/>
            <person name="Stajich J.E."/>
            <person name="Tripathy S."/>
            <person name="Wawra S."/>
            <person name="van West P."/>
            <person name="Whitty B.R."/>
            <person name="Coutinho P.M."/>
            <person name="Henrissat B."/>
            <person name="Martin F."/>
            <person name="Thomas P.D."/>
            <person name="Tyler B.M."/>
            <person name="De Vries R.P."/>
            <person name="Kamoun S."/>
            <person name="Yandell M."/>
            <person name="Tisserat N."/>
            <person name="Buell C.R."/>
        </authorList>
    </citation>
    <scope>NUCLEOTIDE SEQUENCE</scope>
    <source>
        <strain evidence="3">DAOM:BR144</strain>
    </source>
</reference>
<dbReference type="STRING" id="431595.K3WIE4"/>
<dbReference type="EnsemblProtists" id="PYU1_T004736">
    <property type="protein sequence ID" value="PYU1_T004736"/>
    <property type="gene ID" value="PYU1_G004725"/>
</dbReference>
<evidence type="ECO:0000313" key="2">
    <source>
        <dbReference type="EnsemblProtists" id="PYU1_T004736"/>
    </source>
</evidence>
<dbReference type="Proteomes" id="UP000019132">
    <property type="component" value="Unassembled WGS sequence"/>
</dbReference>
<evidence type="ECO:0000256" key="1">
    <source>
        <dbReference type="SAM" id="Coils"/>
    </source>
</evidence>
<dbReference type="EMBL" id="GL376631">
    <property type="status" value="NOT_ANNOTATED_CDS"/>
    <property type="molecule type" value="Genomic_DNA"/>
</dbReference>
<dbReference type="InParanoid" id="K3WIE4"/>
<keyword evidence="3" id="KW-1185">Reference proteome</keyword>
<organism evidence="2 3">
    <name type="scientific">Globisporangium ultimum (strain ATCC 200006 / CBS 805.95 / DAOM BR144)</name>
    <name type="common">Pythium ultimum</name>
    <dbReference type="NCBI Taxonomy" id="431595"/>
    <lineage>
        <taxon>Eukaryota</taxon>
        <taxon>Sar</taxon>
        <taxon>Stramenopiles</taxon>
        <taxon>Oomycota</taxon>
        <taxon>Peronosporomycetes</taxon>
        <taxon>Pythiales</taxon>
        <taxon>Pythiaceae</taxon>
        <taxon>Globisporangium</taxon>
    </lineage>
</organism>
<feature type="coiled-coil region" evidence="1">
    <location>
        <begin position="336"/>
        <end position="384"/>
    </location>
</feature>
<name>K3WIE4_GLOUD</name>